<gene>
    <name evidence="14" type="primary">fur</name>
    <name evidence="14" type="ORF">SPIROBIBN47_250070</name>
</gene>
<keyword evidence="11" id="KW-0804">Transcription</keyword>
<reference evidence="14" key="1">
    <citation type="submission" date="2017-02" db="EMBL/GenBank/DDBJ databases">
        <authorList>
            <person name="Regsiter A."/>
            <person name="William W."/>
        </authorList>
    </citation>
    <scope>NUCLEOTIDE SEQUENCE</scope>
    <source>
        <strain evidence="14">Bib</strain>
    </source>
</reference>
<keyword evidence="7 12" id="KW-0479">Metal-binding</keyword>
<evidence type="ECO:0000256" key="13">
    <source>
        <dbReference type="PIRSR" id="PIRSR602481-2"/>
    </source>
</evidence>
<keyword evidence="6" id="KW-0678">Repressor</keyword>
<dbReference type="AlphaFoldDB" id="A0A3P3XJD5"/>
<evidence type="ECO:0000256" key="9">
    <source>
        <dbReference type="ARBA" id="ARBA00023015"/>
    </source>
</evidence>
<comment type="similarity">
    <text evidence="2">Belongs to the Fur family.</text>
</comment>
<evidence type="ECO:0000256" key="10">
    <source>
        <dbReference type="ARBA" id="ARBA00023125"/>
    </source>
</evidence>
<dbReference type="InterPro" id="IPR002481">
    <property type="entry name" value="FUR"/>
</dbReference>
<dbReference type="InterPro" id="IPR043135">
    <property type="entry name" value="Fur_C"/>
</dbReference>
<keyword evidence="9" id="KW-0805">Transcription regulation</keyword>
<dbReference type="GO" id="GO:1900705">
    <property type="term" value="P:negative regulation of siderophore biosynthetic process"/>
    <property type="evidence" value="ECO:0007669"/>
    <property type="project" value="TreeGrafter"/>
</dbReference>
<dbReference type="InterPro" id="IPR036388">
    <property type="entry name" value="WH-like_DNA-bd_sf"/>
</dbReference>
<sequence length="147" mass="16786">MNELVKFEQYLRTHGQKMTRPRRIILKAFIETEGHLTTEDILREAKKVDPGIGQATVFRTIRLIADAGLAREALQDDGARKFEHLADHPHHDHLLCVGCGKIIEFLSPAIEKEQQKIFSQYAFLPRGHMMELLGLCPECQAKQKKGE</sequence>
<dbReference type="Gene3D" id="1.10.10.10">
    <property type="entry name" value="Winged helix-like DNA-binding domain superfamily/Winged helix DNA-binding domain"/>
    <property type="match status" value="1"/>
</dbReference>
<dbReference type="Pfam" id="PF01475">
    <property type="entry name" value="FUR"/>
    <property type="match status" value="1"/>
</dbReference>
<evidence type="ECO:0000256" key="4">
    <source>
        <dbReference type="ARBA" id="ARBA00020910"/>
    </source>
</evidence>
<comment type="cofactor">
    <cofactor evidence="13">
        <name>Mn(2+)</name>
        <dbReference type="ChEBI" id="CHEBI:29035"/>
    </cofactor>
    <cofactor evidence="13">
        <name>Fe(2+)</name>
        <dbReference type="ChEBI" id="CHEBI:29033"/>
    </cofactor>
    <text evidence="13">Binds 1 Mn(2+) or Fe(2+) ion per subunit.</text>
</comment>
<keyword evidence="8 12" id="KW-0862">Zinc</keyword>
<evidence type="ECO:0000256" key="6">
    <source>
        <dbReference type="ARBA" id="ARBA00022491"/>
    </source>
</evidence>
<dbReference type="GO" id="GO:0008270">
    <property type="term" value="F:zinc ion binding"/>
    <property type="evidence" value="ECO:0007669"/>
    <property type="project" value="TreeGrafter"/>
</dbReference>
<dbReference type="InterPro" id="IPR036390">
    <property type="entry name" value="WH_DNA-bd_sf"/>
</dbReference>
<evidence type="ECO:0000256" key="2">
    <source>
        <dbReference type="ARBA" id="ARBA00007957"/>
    </source>
</evidence>
<dbReference type="PANTHER" id="PTHR33202:SF2">
    <property type="entry name" value="FERRIC UPTAKE REGULATION PROTEIN"/>
    <property type="match status" value="1"/>
</dbReference>
<protein>
    <recommendedName>
        <fullName evidence="4">Ferric uptake regulation protein</fullName>
    </recommendedName>
</protein>
<comment type="subcellular location">
    <subcellularLocation>
        <location evidence="1">Cytoplasm</location>
    </subcellularLocation>
</comment>
<evidence type="ECO:0000256" key="8">
    <source>
        <dbReference type="ARBA" id="ARBA00022833"/>
    </source>
</evidence>
<dbReference type="EMBL" id="FWDM01000018">
    <property type="protein sequence ID" value="SLM12510.1"/>
    <property type="molecule type" value="Genomic_DNA"/>
</dbReference>
<feature type="binding site" evidence="12">
    <location>
        <position position="136"/>
    </location>
    <ligand>
        <name>Zn(2+)</name>
        <dbReference type="ChEBI" id="CHEBI:29105"/>
    </ligand>
</feature>
<evidence type="ECO:0000256" key="11">
    <source>
        <dbReference type="ARBA" id="ARBA00023163"/>
    </source>
</evidence>
<feature type="binding site" evidence="13">
    <location>
        <position position="90"/>
    </location>
    <ligand>
        <name>Fe cation</name>
        <dbReference type="ChEBI" id="CHEBI:24875"/>
    </ligand>
</feature>
<evidence type="ECO:0000313" key="14">
    <source>
        <dbReference type="EMBL" id="SLM12510.1"/>
    </source>
</evidence>
<evidence type="ECO:0000256" key="7">
    <source>
        <dbReference type="ARBA" id="ARBA00022723"/>
    </source>
</evidence>
<dbReference type="GO" id="GO:0005829">
    <property type="term" value="C:cytosol"/>
    <property type="evidence" value="ECO:0007669"/>
    <property type="project" value="TreeGrafter"/>
</dbReference>
<dbReference type="GO" id="GO:0045892">
    <property type="term" value="P:negative regulation of DNA-templated transcription"/>
    <property type="evidence" value="ECO:0007669"/>
    <property type="project" value="TreeGrafter"/>
</dbReference>
<feature type="binding site" evidence="13">
    <location>
        <position position="111"/>
    </location>
    <ligand>
        <name>Fe cation</name>
        <dbReference type="ChEBI" id="CHEBI:24875"/>
    </ligand>
</feature>
<proteinExistence type="inferred from homology"/>
<feature type="binding site" evidence="13">
    <location>
        <position position="128"/>
    </location>
    <ligand>
        <name>Fe cation</name>
        <dbReference type="ChEBI" id="CHEBI:24875"/>
    </ligand>
</feature>
<name>A0A3P3XJD5_9SPIR</name>
<evidence type="ECO:0000256" key="5">
    <source>
        <dbReference type="ARBA" id="ARBA00022490"/>
    </source>
</evidence>
<feature type="binding site" evidence="12">
    <location>
        <position position="99"/>
    </location>
    <ligand>
        <name>Zn(2+)</name>
        <dbReference type="ChEBI" id="CHEBI:29105"/>
    </ligand>
</feature>
<accession>A0A3P3XJD5</accession>
<dbReference type="GO" id="GO:0000976">
    <property type="term" value="F:transcription cis-regulatory region binding"/>
    <property type="evidence" value="ECO:0007669"/>
    <property type="project" value="TreeGrafter"/>
</dbReference>
<dbReference type="CDD" id="cd07153">
    <property type="entry name" value="Fur_like"/>
    <property type="match status" value="1"/>
</dbReference>
<evidence type="ECO:0000256" key="1">
    <source>
        <dbReference type="ARBA" id="ARBA00004496"/>
    </source>
</evidence>
<keyword evidence="5" id="KW-0963">Cytoplasm</keyword>
<keyword evidence="10" id="KW-0238">DNA-binding</keyword>
<dbReference type="PANTHER" id="PTHR33202">
    <property type="entry name" value="ZINC UPTAKE REGULATION PROTEIN"/>
    <property type="match status" value="1"/>
</dbReference>
<comment type="subunit">
    <text evidence="3">Homodimer.</text>
</comment>
<feature type="binding site" evidence="13">
    <location>
        <position position="92"/>
    </location>
    <ligand>
        <name>Fe cation</name>
        <dbReference type="ChEBI" id="CHEBI:24875"/>
    </ligand>
</feature>
<feature type="binding site" evidence="12">
    <location>
        <position position="96"/>
    </location>
    <ligand>
        <name>Zn(2+)</name>
        <dbReference type="ChEBI" id="CHEBI:29105"/>
    </ligand>
</feature>
<evidence type="ECO:0000256" key="12">
    <source>
        <dbReference type="PIRSR" id="PIRSR602481-1"/>
    </source>
</evidence>
<feature type="binding site" evidence="12">
    <location>
        <position position="139"/>
    </location>
    <ligand>
        <name>Zn(2+)</name>
        <dbReference type="ChEBI" id="CHEBI:29105"/>
    </ligand>
</feature>
<dbReference type="GO" id="GO:0003700">
    <property type="term" value="F:DNA-binding transcription factor activity"/>
    <property type="evidence" value="ECO:0007669"/>
    <property type="project" value="InterPro"/>
</dbReference>
<evidence type="ECO:0000256" key="3">
    <source>
        <dbReference type="ARBA" id="ARBA00011738"/>
    </source>
</evidence>
<keyword evidence="13" id="KW-0408">Iron</keyword>
<dbReference type="SUPFAM" id="SSF46785">
    <property type="entry name" value="Winged helix' DNA-binding domain"/>
    <property type="match status" value="1"/>
</dbReference>
<comment type="cofactor">
    <cofactor evidence="12">
        <name>Zn(2+)</name>
        <dbReference type="ChEBI" id="CHEBI:29105"/>
    </cofactor>
    <text evidence="12">Binds 1 zinc ion per subunit.</text>
</comment>
<dbReference type="Gene3D" id="3.30.1490.190">
    <property type="match status" value="1"/>
</dbReference>
<organism evidence="14">
    <name type="scientific">uncultured spirochete</name>
    <dbReference type="NCBI Taxonomy" id="156406"/>
    <lineage>
        <taxon>Bacteria</taxon>
        <taxon>Pseudomonadati</taxon>
        <taxon>Spirochaetota</taxon>
        <taxon>Spirochaetia</taxon>
        <taxon>Spirochaetales</taxon>
        <taxon>environmental samples</taxon>
    </lineage>
</organism>